<name>A0A087T199_STEMI</name>
<dbReference type="EMBL" id="KK112932">
    <property type="protein sequence ID" value="KFM58888.1"/>
    <property type="molecule type" value="Genomic_DNA"/>
</dbReference>
<feature type="domain" description="NAD-dependent epimerase/dehydratase" evidence="1">
    <location>
        <begin position="22"/>
        <end position="248"/>
    </location>
</feature>
<evidence type="ECO:0000259" key="1">
    <source>
        <dbReference type="Pfam" id="PF01370"/>
    </source>
</evidence>
<keyword evidence="3" id="KW-1185">Reference proteome</keyword>
<dbReference type="AlphaFoldDB" id="A0A087T199"/>
<dbReference type="Pfam" id="PF01370">
    <property type="entry name" value="Epimerase"/>
    <property type="match status" value="1"/>
</dbReference>
<sequence length="296" mass="32646">MTGGVENPGNGHCEKIRDFNHVLVTGGAGYIGSVLVPLLLKEGFEVTVYDTFRFGIAPLLPHIHDKNLHFVKGDILDEGLLSQKLKNVDAVVHLAAIVGYPACEKNPDLARRVNEEGTRNVVNCLRNHQKIVYSSTGSCYGAVKEICHEETSLSPLTLYGKTKAKAERTVLDYGGVSLRLATLFGVSPRMRLDLLVNDLTMEALTEKKFSVYQDEFQRTFLHVRDAALAFLLALDNYDGMKGAAFNVGDESMNLTKLDVAKKIQSRVPGCKVIAGTGEDKDQRNYKVSYAKIKKLN</sequence>
<proteinExistence type="predicted"/>
<dbReference type="STRING" id="407821.A0A087T199"/>
<reference evidence="2 3" key="1">
    <citation type="submission" date="2013-11" db="EMBL/GenBank/DDBJ databases">
        <title>Genome sequencing of Stegodyphus mimosarum.</title>
        <authorList>
            <person name="Bechsgaard J."/>
        </authorList>
    </citation>
    <scope>NUCLEOTIDE SEQUENCE [LARGE SCALE GENOMIC DNA]</scope>
</reference>
<dbReference type="PANTHER" id="PTHR43245">
    <property type="entry name" value="BIFUNCTIONAL POLYMYXIN RESISTANCE PROTEIN ARNA"/>
    <property type="match status" value="1"/>
</dbReference>
<organism evidence="2 3">
    <name type="scientific">Stegodyphus mimosarum</name>
    <name type="common">African social velvet spider</name>
    <dbReference type="NCBI Taxonomy" id="407821"/>
    <lineage>
        <taxon>Eukaryota</taxon>
        <taxon>Metazoa</taxon>
        <taxon>Ecdysozoa</taxon>
        <taxon>Arthropoda</taxon>
        <taxon>Chelicerata</taxon>
        <taxon>Arachnida</taxon>
        <taxon>Araneae</taxon>
        <taxon>Araneomorphae</taxon>
        <taxon>Entelegynae</taxon>
        <taxon>Eresoidea</taxon>
        <taxon>Eresidae</taxon>
        <taxon>Stegodyphus</taxon>
    </lineage>
</organism>
<evidence type="ECO:0000313" key="2">
    <source>
        <dbReference type="EMBL" id="KFM58888.1"/>
    </source>
</evidence>
<dbReference type="CDD" id="cd08946">
    <property type="entry name" value="SDR_e"/>
    <property type="match status" value="1"/>
</dbReference>
<dbReference type="InterPro" id="IPR050177">
    <property type="entry name" value="Lipid_A_modif_metabolic_enz"/>
</dbReference>
<dbReference type="Gene3D" id="3.40.50.720">
    <property type="entry name" value="NAD(P)-binding Rossmann-like Domain"/>
    <property type="match status" value="1"/>
</dbReference>
<dbReference type="OMA" id="FADCVLG"/>
<dbReference type="InterPro" id="IPR001509">
    <property type="entry name" value="Epimerase_deHydtase"/>
</dbReference>
<dbReference type="SUPFAM" id="SSF51735">
    <property type="entry name" value="NAD(P)-binding Rossmann-fold domains"/>
    <property type="match status" value="1"/>
</dbReference>
<protein>
    <submittedName>
        <fullName evidence="2">UDP-glucose 4-epimerase</fullName>
    </submittedName>
</protein>
<dbReference type="Proteomes" id="UP000054359">
    <property type="component" value="Unassembled WGS sequence"/>
</dbReference>
<feature type="non-terminal residue" evidence="2">
    <location>
        <position position="296"/>
    </location>
</feature>
<dbReference type="InterPro" id="IPR036291">
    <property type="entry name" value="NAD(P)-bd_dom_sf"/>
</dbReference>
<accession>A0A087T199</accession>
<dbReference type="PANTHER" id="PTHR43245:SF23">
    <property type="entry name" value="NAD(P)-BINDING DOMAIN-CONTAINING PROTEIN"/>
    <property type="match status" value="1"/>
</dbReference>
<dbReference type="OrthoDB" id="16464at2759"/>
<evidence type="ECO:0000313" key="3">
    <source>
        <dbReference type="Proteomes" id="UP000054359"/>
    </source>
</evidence>
<gene>
    <name evidence="2" type="ORF">X975_01696</name>
</gene>